<dbReference type="InterPro" id="IPR036291">
    <property type="entry name" value="NAD(P)-bd_dom_sf"/>
</dbReference>
<reference evidence="4 5" key="1">
    <citation type="submission" date="2024-10" db="EMBL/GenBank/DDBJ databases">
        <authorList>
            <person name="Yibar A."/>
            <person name="Saticioglu I.B."/>
            <person name="Duman M."/>
            <person name="Ajmi N."/>
            <person name="Gurler F."/>
            <person name="Ay H."/>
            <person name="Onuk E."/>
            <person name="Guler S."/>
            <person name="Romalde J.L."/>
        </authorList>
    </citation>
    <scope>NUCLEOTIDE SEQUENCE [LARGE SCALE GENOMIC DNA]</scope>
    <source>
        <strain evidence="4 5">14-MA-B</strain>
    </source>
</reference>
<gene>
    <name evidence="4" type="ORF">ACGRQ9_09085</name>
</gene>
<dbReference type="Gene3D" id="3.40.50.720">
    <property type="entry name" value="NAD(P)-binding Rossmann-like Domain"/>
    <property type="match status" value="1"/>
</dbReference>
<dbReference type="SUPFAM" id="SSF51735">
    <property type="entry name" value="NAD(P)-binding Rossmann-fold domains"/>
    <property type="match status" value="1"/>
</dbReference>
<name>A0ABW7IW51_9VIBR</name>
<feature type="domain" description="Gfo/Idh/MocA-like oxidoreductase N-terminal" evidence="3">
    <location>
        <begin position="1"/>
        <end position="118"/>
    </location>
</feature>
<dbReference type="Pfam" id="PF01408">
    <property type="entry name" value="GFO_IDH_MocA"/>
    <property type="match status" value="1"/>
</dbReference>
<dbReference type="InterPro" id="IPR051317">
    <property type="entry name" value="Gfo/Idh/MocA_oxidoreduct"/>
</dbReference>
<dbReference type="InterPro" id="IPR000683">
    <property type="entry name" value="Gfo/Idh/MocA-like_OxRdtase_N"/>
</dbReference>
<keyword evidence="2" id="KW-0560">Oxidoreductase</keyword>
<evidence type="ECO:0000313" key="5">
    <source>
        <dbReference type="Proteomes" id="UP001607151"/>
    </source>
</evidence>
<evidence type="ECO:0000259" key="3">
    <source>
        <dbReference type="Pfam" id="PF01408"/>
    </source>
</evidence>
<accession>A0ABW7IW51</accession>
<dbReference type="PANTHER" id="PTHR43708:SF5">
    <property type="entry name" value="CONSERVED EXPRESSED OXIDOREDUCTASE (EUROFUNG)-RELATED"/>
    <property type="match status" value="1"/>
</dbReference>
<evidence type="ECO:0000313" key="4">
    <source>
        <dbReference type="EMBL" id="MFH0265641.1"/>
    </source>
</evidence>
<keyword evidence="5" id="KW-1185">Reference proteome</keyword>
<dbReference type="Proteomes" id="UP001607151">
    <property type="component" value="Unassembled WGS sequence"/>
</dbReference>
<evidence type="ECO:0000256" key="2">
    <source>
        <dbReference type="ARBA" id="ARBA00023002"/>
    </source>
</evidence>
<evidence type="ECO:0000256" key="1">
    <source>
        <dbReference type="ARBA" id="ARBA00010928"/>
    </source>
</evidence>
<comment type="caution">
    <text evidence="4">The sequence shown here is derived from an EMBL/GenBank/DDBJ whole genome shotgun (WGS) entry which is preliminary data.</text>
</comment>
<dbReference type="RefSeq" id="WP_394607759.1">
    <property type="nucleotide sequence ID" value="NZ_JBIHSN010000002.1"/>
</dbReference>
<comment type="similarity">
    <text evidence="1">Belongs to the Gfo/Idh/MocA family.</text>
</comment>
<dbReference type="PANTHER" id="PTHR43708">
    <property type="entry name" value="CONSERVED EXPRESSED OXIDOREDUCTASE (EUROFUNG)"/>
    <property type="match status" value="1"/>
</dbReference>
<protein>
    <submittedName>
        <fullName evidence="4">Gfo/Idh/MocA family oxidoreductase</fullName>
    </submittedName>
</protein>
<sequence>MKIGIVGLGGIFEVAYWPAFQQFQIEYPDQPVQLFGYDPKYSAESSLASPFHNLTFATSYSDLLSFDLDLLLILTPPETHYDLVVEALQSDTTSIVIEKPVVANLEQLAQLRRLLQDQAYATRVLALDHWSGRNGIQTLVNHQLDGSWQLQTEHSSTDCVPDIPIIEPQDILNVEGYLLEPCGFNQQGEPIALNFATGLEDSRQFFHPDGVILDIGTHVLTMMREFLAQYCSNHSLQLQAKVARDRLGNDIASGDVKTAEGEALLEGHCGSVPIRLHLNKYAGLEGGQKGMTVHLVGGRRLILDRQGADELMIYCDGKQHWQWIRYGSLYQHTIFDLLLNLPLAGNVIASMTSRRMDEVHSLLNIQQGLRGKH</sequence>
<organism evidence="4 5">
    <name type="scientific">Vibrio rumoiensis</name>
    <dbReference type="NCBI Taxonomy" id="76258"/>
    <lineage>
        <taxon>Bacteria</taxon>
        <taxon>Pseudomonadati</taxon>
        <taxon>Pseudomonadota</taxon>
        <taxon>Gammaproteobacteria</taxon>
        <taxon>Vibrionales</taxon>
        <taxon>Vibrionaceae</taxon>
        <taxon>Vibrio</taxon>
    </lineage>
</organism>
<proteinExistence type="inferred from homology"/>
<dbReference type="EMBL" id="JBIHSN010000002">
    <property type="protein sequence ID" value="MFH0265641.1"/>
    <property type="molecule type" value="Genomic_DNA"/>
</dbReference>